<reference evidence="1 2" key="1">
    <citation type="submission" date="2024-02" db="EMBL/GenBank/DDBJ databases">
        <authorList>
            <person name="Vignale AGUSTIN F."/>
            <person name="Sosa J E."/>
            <person name="Modenutti C."/>
        </authorList>
    </citation>
    <scope>NUCLEOTIDE SEQUENCE [LARGE SCALE GENOMIC DNA]</scope>
</reference>
<name>A0ABC8U0N9_9AQUA</name>
<organism evidence="1 2">
    <name type="scientific">Ilex paraguariensis</name>
    <name type="common">yerba mate</name>
    <dbReference type="NCBI Taxonomy" id="185542"/>
    <lineage>
        <taxon>Eukaryota</taxon>
        <taxon>Viridiplantae</taxon>
        <taxon>Streptophyta</taxon>
        <taxon>Embryophyta</taxon>
        <taxon>Tracheophyta</taxon>
        <taxon>Spermatophyta</taxon>
        <taxon>Magnoliopsida</taxon>
        <taxon>eudicotyledons</taxon>
        <taxon>Gunneridae</taxon>
        <taxon>Pentapetalae</taxon>
        <taxon>asterids</taxon>
        <taxon>campanulids</taxon>
        <taxon>Aquifoliales</taxon>
        <taxon>Aquifoliaceae</taxon>
        <taxon>Ilex</taxon>
    </lineage>
</organism>
<evidence type="ECO:0000313" key="2">
    <source>
        <dbReference type="Proteomes" id="UP001642360"/>
    </source>
</evidence>
<dbReference type="EMBL" id="CAUOFW020006172">
    <property type="protein sequence ID" value="CAK9173627.1"/>
    <property type="molecule type" value="Genomic_DNA"/>
</dbReference>
<protein>
    <submittedName>
        <fullName evidence="1">Uncharacterized protein</fullName>
    </submittedName>
</protein>
<proteinExistence type="predicted"/>
<gene>
    <name evidence="1" type="ORF">ILEXP_LOCUS43364</name>
</gene>
<feature type="non-terminal residue" evidence="1">
    <location>
        <position position="107"/>
    </location>
</feature>
<dbReference type="Proteomes" id="UP001642360">
    <property type="component" value="Unassembled WGS sequence"/>
</dbReference>
<keyword evidence="2" id="KW-1185">Reference proteome</keyword>
<sequence>MEQAAVVVEAEEVGVLQVPDQAPPTKDAAPTLVFWAIPVPQPEVAHVPTNAIHAAPADATSTLPNVAHAPQGEASSAHVNVVPNPHNADFFSASIDELFSNIGGGIE</sequence>
<evidence type="ECO:0000313" key="1">
    <source>
        <dbReference type="EMBL" id="CAK9173627.1"/>
    </source>
</evidence>
<comment type="caution">
    <text evidence="1">The sequence shown here is derived from an EMBL/GenBank/DDBJ whole genome shotgun (WGS) entry which is preliminary data.</text>
</comment>
<accession>A0ABC8U0N9</accession>
<dbReference type="AlphaFoldDB" id="A0ABC8U0N9"/>